<evidence type="ECO:0000256" key="12">
    <source>
        <dbReference type="PROSITE-ProRule" id="PRU00221"/>
    </source>
</evidence>
<evidence type="ECO:0000256" key="3">
    <source>
        <dbReference type="ARBA" id="ARBA00022574"/>
    </source>
</evidence>
<protein>
    <recommendedName>
        <fullName evidence="10">Dynein axonemal intermediate chain 4</fullName>
    </recommendedName>
    <alternativeName>
        <fullName evidence="11">WD repeat-containing protein 78</fullName>
    </alternativeName>
</protein>
<keyword evidence="5" id="KW-0282">Flagellum</keyword>
<dbReference type="Pfam" id="PF00400">
    <property type="entry name" value="WD40"/>
    <property type="match status" value="2"/>
</dbReference>
<keyword evidence="4" id="KW-0677">Repeat</keyword>
<dbReference type="InterPro" id="IPR015943">
    <property type="entry name" value="WD40/YVTN_repeat-like_dom_sf"/>
</dbReference>
<sequence length="551" mass="61791">MEGICVMATTWDMYDSFKEGEVHEEFSFEQLHQQKDLSQIMIDKTVLRTLSALSSIGLESRSSASAESESVVTIQAPDEFEHDPEELLKNEKLKQDLFIMERVIMENIFQPKLAAYRQLPILPDPDGTTNAEEEVVESLMLLDIMSPKLHPLWSFTCNLTKGRNVSCMVWNKHNVDLLAVGYGQFGYKEQRGGLICCWSLKNPMWPERIYYCDSGVTALEFSADSPNLLAAGHYDGTVAIYNIRNPENGLVLDSSNDVNKHIGPVWQLKWTEQDRNSKENEKEGTLISIAADGRIAKWTLAKGLESSDLMRIKRTGMQTSKKVTSDKEKKSEASISRQAPGMCFSFHPREASIYLAGTEEGYIHKCSCSYNEQFLETYGIHKGPVYKVAWSPFSMDIFLSCSADWSIHVWNQEVLRPVLRFSSTVTKAVHDIMWSPNIATVFGAVNEDRVEVWDLAVSTLDPVIICPANEGLSFTTILFAKNTDCILVGDSNGEIIIYQIHNMIHEEDSLLVLDGIIAATLTSQIVSDSYKDSSEDQTATATTNICETVLP</sequence>
<dbReference type="PANTHER" id="PTHR12442:SF12">
    <property type="entry name" value="DYNEIN AXONEMAL INTERMEDIATE CHAIN 4"/>
    <property type="match status" value="1"/>
</dbReference>
<keyword evidence="2" id="KW-0963">Cytoplasm</keyword>
<evidence type="ECO:0000256" key="2">
    <source>
        <dbReference type="ARBA" id="ARBA00022490"/>
    </source>
</evidence>
<proteinExistence type="predicted"/>
<dbReference type="Proteomes" id="UP000288216">
    <property type="component" value="Unassembled WGS sequence"/>
</dbReference>
<dbReference type="AlphaFoldDB" id="A0A401PAK4"/>
<evidence type="ECO:0000313" key="13">
    <source>
        <dbReference type="EMBL" id="GCB70114.1"/>
    </source>
</evidence>
<dbReference type="OrthoDB" id="10259804at2759"/>
<dbReference type="SUPFAM" id="SSF50978">
    <property type="entry name" value="WD40 repeat-like"/>
    <property type="match status" value="1"/>
</dbReference>
<evidence type="ECO:0000256" key="8">
    <source>
        <dbReference type="ARBA" id="ARBA00023273"/>
    </source>
</evidence>
<accession>A0A401PAK4</accession>
<keyword evidence="6" id="KW-0969">Cilium</keyword>
<comment type="caution">
    <text evidence="13">The sequence shown here is derived from an EMBL/GenBank/DDBJ whole genome shotgun (WGS) entry which is preliminary data.</text>
</comment>
<dbReference type="STRING" id="75743.A0A401PAK4"/>
<keyword evidence="14" id="KW-1185">Reference proteome</keyword>
<dbReference type="InterPro" id="IPR036322">
    <property type="entry name" value="WD40_repeat_dom_sf"/>
</dbReference>
<dbReference type="EMBL" id="BFAA01004668">
    <property type="protein sequence ID" value="GCB70114.1"/>
    <property type="molecule type" value="Genomic_DNA"/>
</dbReference>
<dbReference type="Gene3D" id="2.130.10.10">
    <property type="entry name" value="YVTN repeat-like/Quinoprotein amine dehydrogenase"/>
    <property type="match status" value="2"/>
</dbReference>
<name>A0A401PAK4_SCYTO</name>
<keyword evidence="7" id="KW-0206">Cytoskeleton</keyword>
<dbReference type="GO" id="GO:0005858">
    <property type="term" value="C:axonemal dynein complex"/>
    <property type="evidence" value="ECO:0007669"/>
    <property type="project" value="TreeGrafter"/>
</dbReference>
<evidence type="ECO:0000256" key="6">
    <source>
        <dbReference type="ARBA" id="ARBA00023069"/>
    </source>
</evidence>
<dbReference type="GO" id="GO:0045503">
    <property type="term" value="F:dynein light chain binding"/>
    <property type="evidence" value="ECO:0007669"/>
    <property type="project" value="TreeGrafter"/>
</dbReference>
<dbReference type="GO" id="GO:0120293">
    <property type="term" value="C:dynein axonemal particle"/>
    <property type="evidence" value="ECO:0007669"/>
    <property type="project" value="UniProtKB-SubCell"/>
</dbReference>
<evidence type="ECO:0000256" key="10">
    <source>
        <dbReference type="ARBA" id="ARBA00040002"/>
    </source>
</evidence>
<dbReference type="GO" id="GO:0045504">
    <property type="term" value="F:dynein heavy chain binding"/>
    <property type="evidence" value="ECO:0007669"/>
    <property type="project" value="TreeGrafter"/>
</dbReference>
<organism evidence="13 14">
    <name type="scientific">Scyliorhinus torazame</name>
    <name type="common">Cloudy catshark</name>
    <name type="synonym">Catulus torazame</name>
    <dbReference type="NCBI Taxonomy" id="75743"/>
    <lineage>
        <taxon>Eukaryota</taxon>
        <taxon>Metazoa</taxon>
        <taxon>Chordata</taxon>
        <taxon>Craniata</taxon>
        <taxon>Vertebrata</taxon>
        <taxon>Chondrichthyes</taxon>
        <taxon>Elasmobranchii</taxon>
        <taxon>Galeomorphii</taxon>
        <taxon>Galeoidea</taxon>
        <taxon>Carcharhiniformes</taxon>
        <taxon>Scyliorhinidae</taxon>
        <taxon>Scyliorhinus</taxon>
    </lineage>
</organism>
<comment type="subcellular location">
    <subcellularLocation>
        <location evidence="1">Cytoplasm</location>
        <location evidence="1">Cytoskeleton</location>
        <location evidence="1">Flagellum axoneme</location>
    </subcellularLocation>
    <subcellularLocation>
        <location evidence="9">Dynein axonemal particle</location>
    </subcellularLocation>
</comment>
<evidence type="ECO:0000256" key="1">
    <source>
        <dbReference type="ARBA" id="ARBA00004611"/>
    </source>
</evidence>
<evidence type="ECO:0000256" key="5">
    <source>
        <dbReference type="ARBA" id="ARBA00022846"/>
    </source>
</evidence>
<evidence type="ECO:0000313" key="14">
    <source>
        <dbReference type="Proteomes" id="UP000288216"/>
    </source>
</evidence>
<feature type="repeat" description="WD" evidence="12">
    <location>
        <begin position="378"/>
        <end position="411"/>
    </location>
</feature>
<evidence type="ECO:0000256" key="11">
    <source>
        <dbReference type="ARBA" id="ARBA00041557"/>
    </source>
</evidence>
<dbReference type="FunFam" id="2.130.10.10:FF:001248">
    <property type="entry name" value="WD repeat domain 78"/>
    <property type="match status" value="1"/>
</dbReference>
<keyword evidence="3 12" id="KW-0853">WD repeat</keyword>
<dbReference type="InterPro" id="IPR001680">
    <property type="entry name" value="WD40_rpt"/>
</dbReference>
<evidence type="ECO:0000256" key="7">
    <source>
        <dbReference type="ARBA" id="ARBA00023212"/>
    </source>
</evidence>
<keyword evidence="8" id="KW-0966">Cell projection</keyword>
<dbReference type="SMART" id="SM00320">
    <property type="entry name" value="WD40"/>
    <property type="match status" value="5"/>
</dbReference>
<dbReference type="GO" id="GO:0003341">
    <property type="term" value="P:cilium movement"/>
    <property type="evidence" value="ECO:0007669"/>
    <property type="project" value="TreeGrafter"/>
</dbReference>
<evidence type="ECO:0000256" key="9">
    <source>
        <dbReference type="ARBA" id="ARBA00024190"/>
    </source>
</evidence>
<dbReference type="PANTHER" id="PTHR12442">
    <property type="entry name" value="DYNEIN INTERMEDIATE CHAIN"/>
    <property type="match status" value="1"/>
</dbReference>
<dbReference type="PROSITE" id="PS50082">
    <property type="entry name" value="WD_REPEATS_2"/>
    <property type="match status" value="1"/>
</dbReference>
<reference evidence="13 14" key="1">
    <citation type="journal article" date="2018" name="Nat. Ecol. Evol.">
        <title>Shark genomes provide insights into elasmobranch evolution and the origin of vertebrates.</title>
        <authorList>
            <person name="Hara Y"/>
            <person name="Yamaguchi K"/>
            <person name="Onimaru K"/>
            <person name="Kadota M"/>
            <person name="Koyanagi M"/>
            <person name="Keeley SD"/>
            <person name="Tatsumi K"/>
            <person name="Tanaka K"/>
            <person name="Motone F"/>
            <person name="Kageyama Y"/>
            <person name="Nozu R"/>
            <person name="Adachi N"/>
            <person name="Nishimura O"/>
            <person name="Nakagawa R"/>
            <person name="Tanegashima C"/>
            <person name="Kiyatake I"/>
            <person name="Matsumoto R"/>
            <person name="Murakumo K"/>
            <person name="Nishida K"/>
            <person name="Terakita A"/>
            <person name="Kuratani S"/>
            <person name="Sato K"/>
            <person name="Hyodo S Kuraku.S."/>
        </authorList>
    </citation>
    <scope>NUCLEOTIDE SEQUENCE [LARGE SCALE GENOMIC DNA]</scope>
</reference>
<gene>
    <name evidence="13" type="ORF">scyTo_0010700</name>
</gene>
<dbReference type="InterPro" id="IPR050687">
    <property type="entry name" value="Dynein_IC"/>
</dbReference>
<dbReference type="OMA" id="MEVTTYR"/>
<evidence type="ECO:0000256" key="4">
    <source>
        <dbReference type="ARBA" id="ARBA00022737"/>
    </source>
</evidence>